<keyword evidence="6" id="KW-0547">Nucleotide-binding</keyword>
<dbReference type="GO" id="GO:0005524">
    <property type="term" value="F:ATP binding"/>
    <property type="evidence" value="ECO:0007669"/>
    <property type="project" value="UniProtKB-KW"/>
</dbReference>
<dbReference type="EC" id="2.7.1.40" evidence="3 12"/>
<evidence type="ECO:0000256" key="2">
    <source>
        <dbReference type="ARBA" id="ARBA00008663"/>
    </source>
</evidence>
<evidence type="ECO:0000256" key="9">
    <source>
        <dbReference type="ARBA" id="ARBA00022842"/>
    </source>
</evidence>
<keyword evidence="10 12" id="KW-0324">Glycolysis</keyword>
<keyword evidence="9 12" id="KW-0460">Magnesium</keyword>
<feature type="domain" description="Pyruvate kinase barrel" evidence="13">
    <location>
        <begin position="135"/>
        <end position="437"/>
    </location>
</feature>
<dbReference type="GO" id="GO:0030955">
    <property type="term" value="F:potassium ion binding"/>
    <property type="evidence" value="ECO:0007669"/>
    <property type="project" value="InterPro"/>
</dbReference>
<evidence type="ECO:0000256" key="12">
    <source>
        <dbReference type="RuleBase" id="RU000504"/>
    </source>
</evidence>
<dbReference type="InterPro" id="IPR015813">
    <property type="entry name" value="Pyrv/PenolPyrv_kinase-like_dom"/>
</dbReference>
<organism evidence="14 15">
    <name type="scientific">Candidatus Opimibacter skivensis</name>
    <dbReference type="NCBI Taxonomy" id="2982028"/>
    <lineage>
        <taxon>Bacteria</taxon>
        <taxon>Pseudomonadati</taxon>
        <taxon>Bacteroidota</taxon>
        <taxon>Saprospiria</taxon>
        <taxon>Saprospirales</taxon>
        <taxon>Saprospiraceae</taxon>
        <taxon>Candidatus Opimibacter</taxon>
    </lineage>
</organism>
<dbReference type="GO" id="GO:0004743">
    <property type="term" value="F:pyruvate kinase activity"/>
    <property type="evidence" value="ECO:0007669"/>
    <property type="project" value="UniProtKB-EC"/>
</dbReference>
<evidence type="ECO:0000256" key="10">
    <source>
        <dbReference type="ARBA" id="ARBA00023152"/>
    </source>
</evidence>
<evidence type="ECO:0000256" key="1">
    <source>
        <dbReference type="ARBA" id="ARBA00004997"/>
    </source>
</evidence>
<evidence type="ECO:0000313" key="14">
    <source>
        <dbReference type="EMBL" id="MBK9984064.1"/>
    </source>
</evidence>
<dbReference type="PRINTS" id="PR01050">
    <property type="entry name" value="PYRUVTKNASE"/>
</dbReference>
<evidence type="ECO:0000256" key="7">
    <source>
        <dbReference type="ARBA" id="ARBA00022777"/>
    </source>
</evidence>
<proteinExistence type="inferred from homology"/>
<dbReference type="InterPro" id="IPR015793">
    <property type="entry name" value="Pyrv_Knase_brl"/>
</dbReference>
<dbReference type="PANTHER" id="PTHR11817">
    <property type="entry name" value="PYRUVATE KINASE"/>
    <property type="match status" value="1"/>
</dbReference>
<dbReference type="InterPro" id="IPR001697">
    <property type="entry name" value="Pyr_Knase"/>
</dbReference>
<name>A0A9D7T0D7_9BACT</name>
<dbReference type="GO" id="GO:0016301">
    <property type="term" value="F:kinase activity"/>
    <property type="evidence" value="ECO:0007669"/>
    <property type="project" value="UniProtKB-KW"/>
</dbReference>
<keyword evidence="8" id="KW-0067">ATP-binding</keyword>
<evidence type="ECO:0000256" key="8">
    <source>
        <dbReference type="ARBA" id="ARBA00022840"/>
    </source>
</evidence>
<gene>
    <name evidence="14" type="ORF">IPP15_17130</name>
</gene>
<keyword evidence="7 12" id="KW-0418">Kinase</keyword>
<accession>A0A9D7T0D7</accession>
<evidence type="ECO:0000256" key="11">
    <source>
        <dbReference type="ARBA" id="ARBA00023317"/>
    </source>
</evidence>
<comment type="similarity">
    <text evidence="2 12">Belongs to the pyruvate kinase family.</text>
</comment>
<evidence type="ECO:0000259" key="13">
    <source>
        <dbReference type="Pfam" id="PF00224"/>
    </source>
</evidence>
<keyword evidence="11 14" id="KW-0670">Pyruvate</keyword>
<comment type="caution">
    <text evidence="14">The sequence shown here is derived from an EMBL/GenBank/DDBJ whole genome shotgun (WGS) entry which is preliminary data.</text>
</comment>
<dbReference type="EMBL" id="JADKGY010000029">
    <property type="protein sequence ID" value="MBK9984064.1"/>
    <property type="molecule type" value="Genomic_DNA"/>
</dbReference>
<evidence type="ECO:0000256" key="6">
    <source>
        <dbReference type="ARBA" id="ARBA00022741"/>
    </source>
</evidence>
<sequence length="478" mass="53999">MKELNKLAEELDKIDSFMLKTVRDFDNLIREVHPSNKKNAVNLLHYLALRSLDIRELQDKLHSYGLSSISSSESHIRGQLLAISQRLGSKKKIPSNVFDFETSKLSLAQKSTELFGKKEKELVPYIMVTFDTSLANDYEKVKSLLQSGMNVARINCAHDDENVWFSMIQHIKRAEKITGLTCKIYMDLAGPKIRTILKKKDKLPVEVGHSIYLTDEENFKAQKHTVGCTVPGIANQLKTGEMVLFDDGLIETRVDSIELNKVKLQVLRVSTKKPYLKAEKGINFPTSVLSLPAFTEYDKTCLPFIVKHADMVGLSFVHHKNDIMLLHHALGRNNKLALIIKIETPEAVKNLPELLFYGMRKKNIGVMIARGDLAVEIGFERMSEIQEEILWICDAAHVPVIWATQVLETLNKSGIATRSEVTDAAHAALADCVMLNKGTHIIQAMETLQDILIRSGGHHVKKRYTFRPLTIASRFMTK</sequence>
<comment type="catalytic activity">
    <reaction evidence="12">
        <text>pyruvate + ATP = phosphoenolpyruvate + ADP + H(+)</text>
        <dbReference type="Rhea" id="RHEA:18157"/>
        <dbReference type="ChEBI" id="CHEBI:15361"/>
        <dbReference type="ChEBI" id="CHEBI:15378"/>
        <dbReference type="ChEBI" id="CHEBI:30616"/>
        <dbReference type="ChEBI" id="CHEBI:58702"/>
        <dbReference type="ChEBI" id="CHEBI:456216"/>
        <dbReference type="EC" id="2.7.1.40"/>
    </reaction>
</comment>
<keyword evidence="5" id="KW-0479">Metal-binding</keyword>
<evidence type="ECO:0000313" key="15">
    <source>
        <dbReference type="Proteomes" id="UP000808337"/>
    </source>
</evidence>
<dbReference type="SUPFAM" id="SSF50800">
    <property type="entry name" value="PK beta-barrel domain-like"/>
    <property type="match status" value="1"/>
</dbReference>
<evidence type="ECO:0000256" key="4">
    <source>
        <dbReference type="ARBA" id="ARBA00022679"/>
    </source>
</evidence>
<dbReference type="Gene3D" id="3.20.20.60">
    <property type="entry name" value="Phosphoenolpyruvate-binding domains"/>
    <property type="match status" value="1"/>
</dbReference>
<evidence type="ECO:0000256" key="5">
    <source>
        <dbReference type="ARBA" id="ARBA00022723"/>
    </source>
</evidence>
<comment type="pathway">
    <text evidence="1 12">Carbohydrate degradation; glycolysis; pyruvate from D-glyceraldehyde 3-phosphate: step 5/5.</text>
</comment>
<dbReference type="AlphaFoldDB" id="A0A9D7T0D7"/>
<dbReference type="Pfam" id="PF00224">
    <property type="entry name" value="PK"/>
    <property type="match status" value="1"/>
</dbReference>
<protein>
    <recommendedName>
        <fullName evidence="3 12">Pyruvate kinase</fullName>
        <ecNumber evidence="3 12">2.7.1.40</ecNumber>
    </recommendedName>
</protein>
<dbReference type="InterPro" id="IPR040442">
    <property type="entry name" value="Pyrv_kinase-like_dom_sf"/>
</dbReference>
<reference evidence="14 15" key="1">
    <citation type="submission" date="2020-10" db="EMBL/GenBank/DDBJ databases">
        <title>Connecting structure to function with the recovery of over 1000 high-quality activated sludge metagenome-assembled genomes encoding full-length rRNA genes using long-read sequencing.</title>
        <authorList>
            <person name="Singleton C.M."/>
            <person name="Petriglieri F."/>
            <person name="Kristensen J.M."/>
            <person name="Kirkegaard R.H."/>
            <person name="Michaelsen T.Y."/>
            <person name="Andersen M.H."/>
            <person name="Karst S.M."/>
            <person name="Dueholm M.S."/>
            <person name="Nielsen P.H."/>
            <person name="Albertsen M."/>
        </authorList>
    </citation>
    <scope>NUCLEOTIDE SEQUENCE [LARGE SCALE GENOMIC DNA]</scope>
    <source>
        <strain evidence="14">Ribe_18-Q3-R11-54_MAXAC.273</strain>
    </source>
</reference>
<dbReference type="SUPFAM" id="SSF51621">
    <property type="entry name" value="Phosphoenolpyruvate/pyruvate domain"/>
    <property type="match status" value="1"/>
</dbReference>
<keyword evidence="4 12" id="KW-0808">Transferase</keyword>
<dbReference type="InterPro" id="IPR015806">
    <property type="entry name" value="Pyrv_Knase_insert_dom_sf"/>
</dbReference>
<dbReference type="Proteomes" id="UP000808337">
    <property type="component" value="Unassembled WGS sequence"/>
</dbReference>
<evidence type="ECO:0000256" key="3">
    <source>
        <dbReference type="ARBA" id="ARBA00012142"/>
    </source>
</evidence>
<dbReference type="InterPro" id="IPR011037">
    <property type="entry name" value="Pyrv_Knase-like_insert_dom_sf"/>
</dbReference>
<dbReference type="Gene3D" id="2.40.33.10">
    <property type="entry name" value="PK beta-barrel domain-like"/>
    <property type="match status" value="1"/>
</dbReference>
<dbReference type="GO" id="GO:0000287">
    <property type="term" value="F:magnesium ion binding"/>
    <property type="evidence" value="ECO:0007669"/>
    <property type="project" value="InterPro"/>
</dbReference>